<dbReference type="PANTHER" id="PTHR12243:SF67">
    <property type="entry name" value="COREPRESSOR OF PANGOLIN, ISOFORM A-RELATED"/>
    <property type="match status" value="1"/>
</dbReference>
<evidence type="ECO:0000313" key="4">
    <source>
        <dbReference type="Proteomes" id="UP001153292"/>
    </source>
</evidence>
<gene>
    <name evidence="3" type="ORF">CHILSU_LOCUS7893</name>
</gene>
<reference evidence="3" key="1">
    <citation type="submission" date="2021-12" db="EMBL/GenBank/DDBJ databases">
        <authorList>
            <person name="King R."/>
        </authorList>
    </citation>
    <scope>NUCLEOTIDE SEQUENCE</scope>
</reference>
<dbReference type="InterPro" id="IPR039353">
    <property type="entry name" value="TF_Adf1"/>
</dbReference>
<organism evidence="3 4">
    <name type="scientific">Chilo suppressalis</name>
    <name type="common">Asiatic rice borer moth</name>
    <dbReference type="NCBI Taxonomy" id="168631"/>
    <lineage>
        <taxon>Eukaryota</taxon>
        <taxon>Metazoa</taxon>
        <taxon>Ecdysozoa</taxon>
        <taxon>Arthropoda</taxon>
        <taxon>Hexapoda</taxon>
        <taxon>Insecta</taxon>
        <taxon>Pterygota</taxon>
        <taxon>Neoptera</taxon>
        <taxon>Endopterygota</taxon>
        <taxon>Lepidoptera</taxon>
        <taxon>Glossata</taxon>
        <taxon>Ditrysia</taxon>
        <taxon>Pyraloidea</taxon>
        <taxon>Crambidae</taxon>
        <taxon>Crambinae</taxon>
        <taxon>Chilo</taxon>
    </lineage>
</organism>
<evidence type="ECO:0000256" key="1">
    <source>
        <dbReference type="SAM" id="MobiDB-lite"/>
    </source>
</evidence>
<protein>
    <recommendedName>
        <fullName evidence="2">MADF domain-containing protein</fullName>
    </recommendedName>
</protein>
<accession>A0ABN8LFF1</accession>
<feature type="region of interest" description="Disordered" evidence="1">
    <location>
        <begin position="108"/>
        <end position="134"/>
    </location>
</feature>
<evidence type="ECO:0000313" key="3">
    <source>
        <dbReference type="EMBL" id="CAH2988416.1"/>
    </source>
</evidence>
<dbReference type="SMART" id="SM00595">
    <property type="entry name" value="MADF"/>
    <property type="match status" value="1"/>
</dbReference>
<dbReference type="PANTHER" id="PTHR12243">
    <property type="entry name" value="MADF DOMAIN TRANSCRIPTION FACTOR"/>
    <property type="match status" value="1"/>
</dbReference>
<evidence type="ECO:0000259" key="2">
    <source>
        <dbReference type="PROSITE" id="PS51029"/>
    </source>
</evidence>
<dbReference type="PROSITE" id="PS51029">
    <property type="entry name" value="MADF"/>
    <property type="match status" value="1"/>
</dbReference>
<name>A0ABN8LFF1_CHISP</name>
<proteinExistence type="predicted"/>
<dbReference type="Pfam" id="PF10545">
    <property type="entry name" value="MADF_DNA_bdg"/>
    <property type="match status" value="1"/>
</dbReference>
<sequence length="283" mass="32958">MSLTETNLREQLINEVKKYECIYNFNHKEHKNIAYKKLLWDSIGETLNIKGSKAKEMWRVLRDGYSRWRKGKMLSSSGRKYYNYRWSKQMEFLDESLDAKAAALDAMQQELERSPTPTKSLPETTNSNEDQQSTFVTTEVYMKTTPSSSPLRQSPELAPAMCLTPEYFPAIQFTNSFTENQSQPPTSSSRTKRKKQGSCFKEGRAEKAMDYPRTKKMREYDSVDFLFSSYAETFRKLSHRKQIEMKLNLAKIFADAELSDYVEMEVPHGGPELEVPIKEEYDC</sequence>
<feature type="region of interest" description="Disordered" evidence="1">
    <location>
        <begin position="176"/>
        <end position="207"/>
    </location>
</feature>
<dbReference type="InterPro" id="IPR006578">
    <property type="entry name" value="MADF-dom"/>
</dbReference>
<feature type="domain" description="MADF" evidence="2">
    <location>
        <begin position="11"/>
        <end position="98"/>
    </location>
</feature>
<feature type="compositionally biased region" description="Polar residues" evidence="1">
    <location>
        <begin position="115"/>
        <end position="134"/>
    </location>
</feature>
<feature type="compositionally biased region" description="Polar residues" evidence="1">
    <location>
        <begin position="176"/>
        <end position="189"/>
    </location>
</feature>
<dbReference type="Proteomes" id="UP001153292">
    <property type="component" value="Chromosome 3"/>
</dbReference>
<keyword evidence="4" id="KW-1185">Reference proteome</keyword>
<dbReference type="EMBL" id="OU963896">
    <property type="protein sequence ID" value="CAH2988416.1"/>
    <property type="molecule type" value="Genomic_DNA"/>
</dbReference>